<organism evidence="2 3">
    <name type="scientific">Jiangella mangrovi</name>
    <dbReference type="NCBI Taxonomy" id="1524084"/>
    <lineage>
        <taxon>Bacteria</taxon>
        <taxon>Bacillati</taxon>
        <taxon>Actinomycetota</taxon>
        <taxon>Actinomycetes</taxon>
        <taxon>Jiangellales</taxon>
        <taxon>Jiangellaceae</taxon>
        <taxon>Jiangella</taxon>
    </lineage>
</organism>
<keyword evidence="3" id="KW-1185">Reference proteome</keyword>
<dbReference type="RefSeq" id="WP_184823090.1">
    <property type="nucleotide sequence ID" value="NZ_JACHMM010000001.1"/>
</dbReference>
<dbReference type="AlphaFoldDB" id="A0A7W9GRJ1"/>
<accession>A0A7W9GRJ1</accession>
<gene>
    <name evidence="2" type="ORF">HD601_002996</name>
</gene>
<protein>
    <recommendedName>
        <fullName evidence="1">Neutral/alkaline non-lysosomal ceramidase N-terminal domain-containing protein</fullName>
    </recommendedName>
</protein>
<reference evidence="2 3" key="1">
    <citation type="submission" date="2020-08" db="EMBL/GenBank/DDBJ databases">
        <title>Sequencing the genomes of 1000 actinobacteria strains.</title>
        <authorList>
            <person name="Klenk H.-P."/>
        </authorList>
    </citation>
    <scope>NUCLEOTIDE SEQUENCE [LARGE SCALE GENOMIC DNA]</scope>
    <source>
        <strain evidence="2 3">DSM 102122</strain>
    </source>
</reference>
<dbReference type="InterPro" id="IPR031329">
    <property type="entry name" value="NEUT/ALK_ceramidase_N"/>
</dbReference>
<feature type="domain" description="Neutral/alkaline non-lysosomal ceramidase N-terminal" evidence="1">
    <location>
        <begin position="6"/>
        <end position="243"/>
    </location>
</feature>
<name>A0A7W9GRJ1_9ACTN</name>
<sequence length="393" mass="40395">MSALLLGVDRADITPGRPLPLAGFAFRDGLGPATGTAGPLRLRTLAFSSGDGGGSGGAVGGERAVLVSADLLGWGFDTAERVHGELTRRYGLPARSVLLHATHTHSAPQVSRGFAPAIGAVDDAYVDQVCEAVVDGVGRALAALRPVTVDRFADRAALGHDRRAARSPSTLPRSSVDPAVTVLRFTGPDGVAALLVHFACHPVVHRDNVVTPDFAGAAMDLVERRYPGTVAVYAQGCCGDIDPLPSFATVDAAAGELALAVARALSGTRIDVGPAALATERTTVELPLQDGADPPSAPVVVSSLRLAADLQLLGVSGEPVGAYGRRVAVLSGGTTLPLGYTNGMTGYLVTARQLAQGGYEADEAPYWFGLPGRFAPQAEGVLHRALAAALRPR</sequence>
<dbReference type="EMBL" id="JACHMM010000001">
    <property type="protein sequence ID" value="MBB5788421.1"/>
    <property type="molecule type" value="Genomic_DNA"/>
</dbReference>
<proteinExistence type="predicted"/>
<comment type="caution">
    <text evidence="2">The sequence shown here is derived from an EMBL/GenBank/DDBJ whole genome shotgun (WGS) entry which is preliminary data.</text>
</comment>
<evidence type="ECO:0000313" key="3">
    <source>
        <dbReference type="Proteomes" id="UP000542813"/>
    </source>
</evidence>
<evidence type="ECO:0000313" key="2">
    <source>
        <dbReference type="EMBL" id="MBB5788421.1"/>
    </source>
</evidence>
<dbReference type="Pfam" id="PF04734">
    <property type="entry name" value="Ceramidase_alk"/>
    <property type="match status" value="1"/>
</dbReference>
<dbReference type="Proteomes" id="UP000542813">
    <property type="component" value="Unassembled WGS sequence"/>
</dbReference>
<evidence type="ECO:0000259" key="1">
    <source>
        <dbReference type="Pfam" id="PF04734"/>
    </source>
</evidence>